<evidence type="ECO:0008006" key="4">
    <source>
        <dbReference type="Google" id="ProtNLM"/>
    </source>
</evidence>
<sequence length="439" mass="46073">MAYLARWALEAPPEKQALRVFKRRFALHFGSVVCGWRTLFGNCRLVSFEKFKKACCVLQFADRAAEYWSELDIGLGGCISLFEMDPDTTVLLAKLHARIAAVLDGQRPEDVAADVVFQRLTTVANLRAPDRMDIQQFRLMAKSLGLTDAEAGRAFNCLDIKGGRNPPALVTVKDVAWLKGLSALVDIEAVVLPPTCSPLDELEEDWRTPEPQEAEASSPSSPRRPAETHAAPRVALKVANAAAVGRTSSTAKVAAAAKAAPPPRAARGAPAGPKRAAATPAAAAAAGGALLAAAGGAVASGRGSRGGRPEEARAALGGDAAEAAADAAPAPAPPGGEGEEPEAAVGARADEAADAEGEEEGIEEDEDGKDAVEEEATDTEEDEEEQEEEEEEDEGQKDTDEEEAEGEEWVDGAVEDEAEDEPEDAEAGVGLQDDVEEAF</sequence>
<dbReference type="Proteomes" id="UP001189429">
    <property type="component" value="Unassembled WGS sequence"/>
</dbReference>
<evidence type="ECO:0000256" key="1">
    <source>
        <dbReference type="SAM" id="MobiDB-lite"/>
    </source>
</evidence>
<feature type="compositionally biased region" description="Acidic residues" evidence="1">
    <location>
        <begin position="352"/>
        <end position="426"/>
    </location>
</feature>
<accession>A0ABN9YFC7</accession>
<keyword evidence="3" id="KW-1185">Reference proteome</keyword>
<reference evidence="2" key="1">
    <citation type="submission" date="2023-10" db="EMBL/GenBank/DDBJ databases">
        <authorList>
            <person name="Chen Y."/>
            <person name="Shah S."/>
            <person name="Dougan E. K."/>
            <person name="Thang M."/>
            <person name="Chan C."/>
        </authorList>
    </citation>
    <scope>NUCLEOTIDE SEQUENCE [LARGE SCALE GENOMIC DNA]</scope>
</reference>
<feature type="compositionally biased region" description="Low complexity" evidence="1">
    <location>
        <begin position="211"/>
        <end position="223"/>
    </location>
</feature>
<name>A0ABN9YFC7_9DINO</name>
<proteinExistence type="predicted"/>
<organism evidence="2 3">
    <name type="scientific">Prorocentrum cordatum</name>
    <dbReference type="NCBI Taxonomy" id="2364126"/>
    <lineage>
        <taxon>Eukaryota</taxon>
        <taxon>Sar</taxon>
        <taxon>Alveolata</taxon>
        <taxon>Dinophyceae</taxon>
        <taxon>Prorocentrales</taxon>
        <taxon>Prorocentraceae</taxon>
        <taxon>Prorocentrum</taxon>
    </lineage>
</organism>
<protein>
    <recommendedName>
        <fullName evidence="4">FACT complex subunit</fullName>
    </recommendedName>
</protein>
<feature type="region of interest" description="Disordered" evidence="1">
    <location>
        <begin position="298"/>
        <end position="439"/>
    </location>
</feature>
<feature type="region of interest" description="Disordered" evidence="1">
    <location>
        <begin position="201"/>
        <end position="230"/>
    </location>
</feature>
<feature type="region of interest" description="Disordered" evidence="1">
    <location>
        <begin position="254"/>
        <end position="274"/>
    </location>
</feature>
<dbReference type="EMBL" id="CAUYUJ010022348">
    <property type="protein sequence ID" value="CAK0910210.1"/>
    <property type="molecule type" value="Genomic_DNA"/>
</dbReference>
<evidence type="ECO:0000313" key="2">
    <source>
        <dbReference type="EMBL" id="CAK0910210.1"/>
    </source>
</evidence>
<gene>
    <name evidence="2" type="ORF">PCOR1329_LOCUS84445</name>
</gene>
<comment type="caution">
    <text evidence="2">The sequence shown here is derived from an EMBL/GenBank/DDBJ whole genome shotgun (WGS) entry which is preliminary data.</text>
</comment>
<feature type="compositionally biased region" description="Low complexity" evidence="1">
    <location>
        <begin position="314"/>
        <end position="329"/>
    </location>
</feature>
<evidence type="ECO:0000313" key="3">
    <source>
        <dbReference type="Proteomes" id="UP001189429"/>
    </source>
</evidence>